<evidence type="ECO:0000313" key="3">
    <source>
        <dbReference type="EMBL" id="RXW19586.1"/>
    </source>
</evidence>
<keyword evidence="2" id="KW-0812">Transmembrane</keyword>
<comment type="caution">
    <text evidence="3">The sequence shown here is derived from an EMBL/GenBank/DDBJ whole genome shotgun (WGS) entry which is preliminary data.</text>
</comment>
<feature type="coiled-coil region" evidence="1">
    <location>
        <begin position="188"/>
        <end position="229"/>
    </location>
</feature>
<protein>
    <submittedName>
        <fullName evidence="3">Uncharacterized protein</fullName>
    </submittedName>
</protein>
<sequence length="302" mass="34666">MSTEADEGPSIIDLAIGRILLVLVLAFAFLINEVRRVFKANSLRRQLAATASELQREREEVLVARAEAQRVEDLFMSSQSKARQEYQALGLKAQERQIRDEGTIAEMERRLERAESRICLLAKENKEYKDNSTFMKEKIEALSTRMSRIGSRNAELEITMVRRENQIVWLTKDHGKLAERIVFGKKTIAKQKQEFTEKTQELAKQTQALAKQTQELAEKEKEAVAWKDLYILCRSGESSHQQRLRSGPSEELSIANLLAEKDQKIEELKDRLSECVSQLDVCTCPRKVYDRVPLPAQSIHSF</sequence>
<accession>A0A4Q2DK66</accession>
<keyword evidence="1" id="KW-0175">Coiled coil</keyword>
<gene>
    <name evidence="3" type="ORF">EST38_g6272</name>
</gene>
<organism evidence="3 4">
    <name type="scientific">Candolleomyces aberdarensis</name>
    <dbReference type="NCBI Taxonomy" id="2316362"/>
    <lineage>
        <taxon>Eukaryota</taxon>
        <taxon>Fungi</taxon>
        <taxon>Dikarya</taxon>
        <taxon>Basidiomycota</taxon>
        <taxon>Agaricomycotina</taxon>
        <taxon>Agaricomycetes</taxon>
        <taxon>Agaricomycetidae</taxon>
        <taxon>Agaricales</taxon>
        <taxon>Agaricineae</taxon>
        <taxon>Psathyrellaceae</taxon>
        <taxon>Candolleomyces</taxon>
    </lineage>
</organism>
<keyword evidence="2" id="KW-0472">Membrane</keyword>
<reference evidence="3 4" key="1">
    <citation type="submission" date="2019-01" db="EMBL/GenBank/DDBJ databases">
        <title>Draft genome sequence of Psathyrella aberdarensis IHI B618.</title>
        <authorList>
            <person name="Buettner E."/>
            <person name="Kellner H."/>
        </authorList>
    </citation>
    <scope>NUCLEOTIDE SEQUENCE [LARGE SCALE GENOMIC DNA]</scope>
    <source>
        <strain evidence="3 4">IHI B618</strain>
    </source>
</reference>
<dbReference type="AlphaFoldDB" id="A0A4Q2DK66"/>
<evidence type="ECO:0000256" key="2">
    <source>
        <dbReference type="SAM" id="Phobius"/>
    </source>
</evidence>
<keyword evidence="2" id="KW-1133">Transmembrane helix</keyword>
<keyword evidence="4" id="KW-1185">Reference proteome</keyword>
<feature type="coiled-coil region" evidence="1">
    <location>
        <begin position="40"/>
        <end position="74"/>
    </location>
</feature>
<dbReference type="EMBL" id="SDEE01000194">
    <property type="protein sequence ID" value="RXW19586.1"/>
    <property type="molecule type" value="Genomic_DNA"/>
</dbReference>
<dbReference type="Proteomes" id="UP000290288">
    <property type="component" value="Unassembled WGS sequence"/>
</dbReference>
<name>A0A4Q2DK66_9AGAR</name>
<proteinExistence type="predicted"/>
<evidence type="ECO:0000313" key="4">
    <source>
        <dbReference type="Proteomes" id="UP000290288"/>
    </source>
</evidence>
<feature type="transmembrane region" description="Helical" evidence="2">
    <location>
        <begin position="12"/>
        <end position="31"/>
    </location>
</feature>
<evidence type="ECO:0000256" key="1">
    <source>
        <dbReference type="SAM" id="Coils"/>
    </source>
</evidence>